<dbReference type="OrthoDB" id="5969272at2759"/>
<feature type="region of interest" description="Disordered" evidence="1">
    <location>
        <begin position="1"/>
        <end position="30"/>
    </location>
</feature>
<comment type="caution">
    <text evidence="2">The sequence shown here is derived from an EMBL/GenBank/DDBJ whole genome shotgun (WGS) entry which is preliminary data.</text>
</comment>
<dbReference type="Proteomes" id="UP000821853">
    <property type="component" value="Chromosome 4"/>
</dbReference>
<protein>
    <submittedName>
        <fullName evidence="2">Uncharacterized protein</fullName>
    </submittedName>
</protein>
<dbReference type="AlphaFoldDB" id="A0A9J6GCR0"/>
<dbReference type="VEuPathDB" id="VectorBase:HLOH_045736"/>
<reference evidence="2 3" key="1">
    <citation type="journal article" date="2020" name="Cell">
        <title>Large-Scale Comparative Analyses of Tick Genomes Elucidate Their Genetic Diversity and Vector Capacities.</title>
        <authorList>
            <consortium name="Tick Genome and Microbiome Consortium (TIGMIC)"/>
            <person name="Jia N."/>
            <person name="Wang J."/>
            <person name="Shi W."/>
            <person name="Du L."/>
            <person name="Sun Y."/>
            <person name="Zhan W."/>
            <person name="Jiang J.F."/>
            <person name="Wang Q."/>
            <person name="Zhang B."/>
            <person name="Ji P."/>
            <person name="Bell-Sakyi L."/>
            <person name="Cui X.M."/>
            <person name="Yuan T.T."/>
            <person name="Jiang B.G."/>
            <person name="Yang W.F."/>
            <person name="Lam T.T."/>
            <person name="Chang Q.C."/>
            <person name="Ding S.J."/>
            <person name="Wang X.J."/>
            <person name="Zhu J.G."/>
            <person name="Ruan X.D."/>
            <person name="Zhao L."/>
            <person name="Wei J.T."/>
            <person name="Ye R.Z."/>
            <person name="Que T.C."/>
            <person name="Du C.H."/>
            <person name="Zhou Y.H."/>
            <person name="Cheng J.X."/>
            <person name="Dai P.F."/>
            <person name="Guo W.B."/>
            <person name="Han X.H."/>
            <person name="Huang E.J."/>
            <person name="Li L.F."/>
            <person name="Wei W."/>
            <person name="Gao Y.C."/>
            <person name="Liu J.Z."/>
            <person name="Shao H.Z."/>
            <person name="Wang X."/>
            <person name="Wang C.C."/>
            <person name="Yang T.C."/>
            <person name="Huo Q.B."/>
            <person name="Li W."/>
            <person name="Chen H.Y."/>
            <person name="Chen S.E."/>
            <person name="Zhou L.G."/>
            <person name="Ni X.B."/>
            <person name="Tian J.H."/>
            <person name="Sheng Y."/>
            <person name="Liu T."/>
            <person name="Pan Y.S."/>
            <person name="Xia L.Y."/>
            <person name="Li J."/>
            <person name="Zhao F."/>
            <person name="Cao W.C."/>
        </authorList>
    </citation>
    <scope>NUCLEOTIDE SEQUENCE [LARGE SCALE GENOMIC DNA]</scope>
    <source>
        <strain evidence="2">HaeL-2018</strain>
    </source>
</reference>
<evidence type="ECO:0000313" key="3">
    <source>
        <dbReference type="Proteomes" id="UP000821853"/>
    </source>
</evidence>
<dbReference type="EMBL" id="JABSTR010000006">
    <property type="protein sequence ID" value="KAH9372891.1"/>
    <property type="molecule type" value="Genomic_DNA"/>
</dbReference>
<sequence length="76" mass="8153">MASGNELLFAPSHDSSDVNGSAGSKVQGPRLTTELPSRLLFSNSSGGSLPCFLPRVRPPTIRWLTETAKSWPTWPG</sequence>
<evidence type="ECO:0000313" key="2">
    <source>
        <dbReference type="EMBL" id="KAH9372891.1"/>
    </source>
</evidence>
<gene>
    <name evidence="2" type="ORF">HPB48_000366</name>
</gene>
<organism evidence="2 3">
    <name type="scientific">Haemaphysalis longicornis</name>
    <name type="common">Bush tick</name>
    <dbReference type="NCBI Taxonomy" id="44386"/>
    <lineage>
        <taxon>Eukaryota</taxon>
        <taxon>Metazoa</taxon>
        <taxon>Ecdysozoa</taxon>
        <taxon>Arthropoda</taxon>
        <taxon>Chelicerata</taxon>
        <taxon>Arachnida</taxon>
        <taxon>Acari</taxon>
        <taxon>Parasitiformes</taxon>
        <taxon>Ixodida</taxon>
        <taxon>Ixodoidea</taxon>
        <taxon>Ixodidae</taxon>
        <taxon>Haemaphysalinae</taxon>
        <taxon>Haemaphysalis</taxon>
    </lineage>
</organism>
<name>A0A9J6GCR0_HAELO</name>
<evidence type="ECO:0000256" key="1">
    <source>
        <dbReference type="SAM" id="MobiDB-lite"/>
    </source>
</evidence>
<proteinExistence type="predicted"/>
<accession>A0A9J6GCR0</accession>
<keyword evidence="3" id="KW-1185">Reference proteome</keyword>